<gene>
    <name evidence="2" type="ORF">POTOM_041887</name>
</gene>
<protein>
    <submittedName>
        <fullName evidence="2">Uncharacterized protein</fullName>
    </submittedName>
</protein>
<dbReference type="Proteomes" id="UP000886885">
    <property type="component" value="Chromosome 12A"/>
</dbReference>
<dbReference type="PANTHER" id="PTHR37199:SF2">
    <property type="entry name" value="MEMBRANE LIPOPROTEIN"/>
    <property type="match status" value="1"/>
</dbReference>
<keyword evidence="1" id="KW-0812">Transmembrane</keyword>
<dbReference type="PANTHER" id="PTHR37199">
    <property type="entry name" value="TRANSMEMBRANE PROTEIN"/>
    <property type="match status" value="1"/>
</dbReference>
<dbReference type="OrthoDB" id="1106094at2759"/>
<keyword evidence="1" id="KW-1133">Transmembrane helix</keyword>
<name>A0A8X7YJE0_POPTO</name>
<evidence type="ECO:0000256" key="1">
    <source>
        <dbReference type="SAM" id="Phobius"/>
    </source>
</evidence>
<proteinExistence type="predicted"/>
<reference evidence="2" key="1">
    <citation type="journal article" date="2020" name="bioRxiv">
        <title>Hybrid origin of Populus tomentosa Carr. identified through genome sequencing and phylogenomic analysis.</title>
        <authorList>
            <person name="An X."/>
            <person name="Gao K."/>
            <person name="Chen Z."/>
            <person name="Li J."/>
            <person name="Yang X."/>
            <person name="Yang X."/>
            <person name="Zhou J."/>
            <person name="Guo T."/>
            <person name="Zhao T."/>
            <person name="Huang S."/>
            <person name="Miao D."/>
            <person name="Khan W.U."/>
            <person name="Rao P."/>
            <person name="Ye M."/>
            <person name="Lei B."/>
            <person name="Liao W."/>
            <person name="Wang J."/>
            <person name="Ji L."/>
            <person name="Li Y."/>
            <person name="Guo B."/>
            <person name="Mustafa N.S."/>
            <person name="Li S."/>
            <person name="Yun Q."/>
            <person name="Keller S.R."/>
            <person name="Mao J."/>
            <person name="Zhang R."/>
            <person name="Strauss S.H."/>
        </authorList>
    </citation>
    <scope>NUCLEOTIDE SEQUENCE</scope>
    <source>
        <strain evidence="2">GM15</strain>
        <tissue evidence="2">Leaf</tissue>
    </source>
</reference>
<comment type="caution">
    <text evidence="2">The sequence shown here is derived from an EMBL/GenBank/DDBJ whole genome shotgun (WGS) entry which is preliminary data.</text>
</comment>
<keyword evidence="1" id="KW-0472">Membrane</keyword>
<sequence length="156" mass="16591">MHDEDVAVSYFCGYFAVMLVLEANNFNASKEWEEHMQDHCSWLIVAAVLTPPSSSLSRFSSFACQLFVSHFPHLVLFRIERSMVRPLKEVLAVDGSGGGVDGSCLVLLWAVLLTLCLLSAIVFSCAEGVSKDKTSEADSTLYGGGCGAGCGAACGG</sequence>
<dbReference type="EMBL" id="JAAWWB010000023">
    <property type="protein sequence ID" value="KAG6753883.1"/>
    <property type="molecule type" value="Genomic_DNA"/>
</dbReference>
<evidence type="ECO:0000313" key="3">
    <source>
        <dbReference type="Proteomes" id="UP000886885"/>
    </source>
</evidence>
<feature type="transmembrane region" description="Helical" evidence="1">
    <location>
        <begin position="100"/>
        <end position="123"/>
    </location>
</feature>
<keyword evidence="3" id="KW-1185">Reference proteome</keyword>
<organism evidence="2 3">
    <name type="scientific">Populus tomentosa</name>
    <name type="common">Chinese white poplar</name>
    <dbReference type="NCBI Taxonomy" id="118781"/>
    <lineage>
        <taxon>Eukaryota</taxon>
        <taxon>Viridiplantae</taxon>
        <taxon>Streptophyta</taxon>
        <taxon>Embryophyta</taxon>
        <taxon>Tracheophyta</taxon>
        <taxon>Spermatophyta</taxon>
        <taxon>Magnoliopsida</taxon>
        <taxon>eudicotyledons</taxon>
        <taxon>Gunneridae</taxon>
        <taxon>Pentapetalae</taxon>
        <taxon>rosids</taxon>
        <taxon>fabids</taxon>
        <taxon>Malpighiales</taxon>
        <taxon>Salicaceae</taxon>
        <taxon>Saliceae</taxon>
        <taxon>Populus</taxon>
    </lineage>
</organism>
<evidence type="ECO:0000313" key="2">
    <source>
        <dbReference type="EMBL" id="KAG6753883.1"/>
    </source>
</evidence>
<dbReference type="AlphaFoldDB" id="A0A8X7YJE0"/>
<accession>A0A8X7YJE0</accession>